<dbReference type="RefSeq" id="WP_013700259.1">
    <property type="nucleotide sequence ID" value="NC_015383.1"/>
</dbReference>
<dbReference type="KEGG" id="bgd:bgla_4p3460"/>
<dbReference type="AlphaFoldDB" id="F2LTE7"/>
<gene>
    <name evidence="1" type="ordered locus">bgla_4p3460</name>
</gene>
<dbReference type="EMBL" id="CP002604">
    <property type="protein sequence ID" value="AEA66093.1"/>
    <property type="molecule type" value="Genomic_DNA"/>
</dbReference>
<sequence>MDPALAGFFWHVVKSAKQLMRDFGIDVAELGGRRAAKRLAGQQPAKYRDPASGHGKAPAWIAGKDRSAFEI</sequence>
<accession>F2LTE7</accession>
<name>F2LTE7_BURGS</name>
<evidence type="ECO:0000313" key="2">
    <source>
        <dbReference type="Proteomes" id="UP000008316"/>
    </source>
</evidence>
<protein>
    <submittedName>
        <fullName evidence="1">Histone family protein nucleoid-structuring protein H-NS</fullName>
    </submittedName>
</protein>
<organism evidence="1 2">
    <name type="scientific">Burkholderia gladioli (strain BSR3)</name>
    <dbReference type="NCBI Taxonomy" id="999541"/>
    <lineage>
        <taxon>Bacteria</taxon>
        <taxon>Pseudomonadati</taxon>
        <taxon>Pseudomonadota</taxon>
        <taxon>Betaproteobacteria</taxon>
        <taxon>Burkholderiales</taxon>
        <taxon>Burkholderiaceae</taxon>
        <taxon>Burkholderia</taxon>
    </lineage>
</organism>
<proteinExistence type="predicted"/>
<geneLocation type="plasmid" evidence="1 2">
    <name>bgla_4p</name>
</geneLocation>
<keyword evidence="2" id="KW-1185">Reference proteome</keyword>
<dbReference type="HOGENOM" id="CLU_117503_5_1_4"/>
<keyword evidence="1" id="KW-0614">Plasmid</keyword>
<dbReference type="Proteomes" id="UP000008316">
    <property type="component" value="Plasmid bgla_4p"/>
</dbReference>
<reference evidence="1 2" key="1">
    <citation type="journal article" date="2011" name="J. Bacteriol.">
        <title>Complete genome sequence of Burkholderia gladioli BSR3.</title>
        <authorList>
            <person name="Seo Y.S."/>
            <person name="Lim J."/>
            <person name="Choi B.S."/>
            <person name="Kim H."/>
            <person name="Goo E."/>
            <person name="Lee B."/>
            <person name="Lim J.S."/>
            <person name="Choi I.Y."/>
            <person name="Moon J.S."/>
            <person name="Kim J."/>
            <person name="Hwang I."/>
        </authorList>
    </citation>
    <scope>NUCLEOTIDE SEQUENCE [LARGE SCALE GENOMIC DNA]</scope>
    <source>
        <strain evidence="1 2">BSR3</strain>
        <plasmid evidence="1">bgla_4p</plasmid>
    </source>
</reference>
<evidence type="ECO:0000313" key="1">
    <source>
        <dbReference type="EMBL" id="AEA66093.1"/>
    </source>
</evidence>